<sequence>MLKRLINSLIPNYSRLTNWAVFSIFALVSIFIRLPFFFRDYIDRDESTFILMGQSWVDGHLPYTELWDLKPPITFLVFAGIIYLFGKSFVAIRLIGALIVAVTAFFSYKIGRRIGSKKIGFWAGIMCVLLQSLFGSIQGVMSEHICMVFFIPALYLLIKSAKFPYFLFSGLLMGLAIMTKLNIAYAVFLVGLYLVYSCYAKKHFTSALLNLLSFGVGIIGVIILTVLPYHLLGRADIWWKSVVLAALEYAGARRSSFLSLAPTFLILASLVFLAWKKNYLNIKNKNVQILLVAILGVLFSFYKAGRINSHYLIQLYPILVILVALIGSRIKILQKYDYRPYVFCLLVLLPMESYLEYTNILQNRINNGTFFNGEGIAVPQYLKSKNLETKNVLFFEFHIGYWSLGTKPPTMAATHPSNICRSELFPYIDNPRATGVEELEYIMEKIRPKIVVTRKNRLIFDKKLEDENQYIDAYLEKNYNILAEVEGAEIRQRLE</sequence>
<evidence type="ECO:0000313" key="1">
    <source>
        <dbReference type="EMBL" id="MFH6603340.1"/>
    </source>
</evidence>
<proteinExistence type="predicted"/>
<organism evidence="1 2">
    <name type="scientific">Meishania litoralis</name>
    <dbReference type="NCBI Taxonomy" id="3434685"/>
    <lineage>
        <taxon>Bacteria</taxon>
        <taxon>Pseudomonadati</taxon>
        <taxon>Bacteroidota</taxon>
        <taxon>Flavobacteriia</taxon>
        <taxon>Flavobacteriales</taxon>
        <taxon>Flavobacteriaceae</taxon>
        <taxon>Meishania</taxon>
    </lineage>
</organism>
<gene>
    <name evidence="1" type="ORF">ACEZ3G_07625</name>
</gene>
<reference evidence="1" key="1">
    <citation type="submission" date="2024-09" db="EMBL/GenBank/DDBJ databases">
        <authorList>
            <person name="Liu J."/>
        </authorList>
    </citation>
    <scope>NUCLEOTIDE SEQUENCE</scope>
    <source>
        <strain evidence="1">NBU2967</strain>
    </source>
</reference>
<keyword evidence="1" id="KW-0808">Transferase</keyword>
<comment type="caution">
    <text evidence="1">The sequence shown here is derived from an EMBL/GenBank/DDBJ whole genome shotgun (WGS) entry which is preliminary data.</text>
</comment>
<evidence type="ECO:0000313" key="2">
    <source>
        <dbReference type="Proteomes" id="UP001595191"/>
    </source>
</evidence>
<dbReference type="EMBL" id="JBHFPV010000001">
    <property type="protein sequence ID" value="MFH6603340.1"/>
    <property type="molecule type" value="Genomic_DNA"/>
</dbReference>
<keyword evidence="2" id="KW-1185">Reference proteome</keyword>
<dbReference type="EC" id="2.4.-.-" evidence="1"/>
<name>A0ACC7LJW3_9FLAO</name>
<protein>
    <submittedName>
        <fullName evidence="1">ArnT family glycosyltransferase</fullName>
        <ecNumber evidence="1">2.4.-.-</ecNumber>
    </submittedName>
</protein>
<accession>A0ACC7LJW3</accession>
<keyword evidence="1" id="KW-0328">Glycosyltransferase</keyword>
<dbReference type="Proteomes" id="UP001595191">
    <property type="component" value="Unassembled WGS sequence"/>
</dbReference>